<dbReference type="EMBL" id="VZDO01000006">
    <property type="protein sequence ID" value="KAB0680074.1"/>
    <property type="molecule type" value="Genomic_DNA"/>
</dbReference>
<reference evidence="1 2" key="1">
    <citation type="submission" date="2019-09" db="EMBL/GenBank/DDBJ databases">
        <title>YIM 132180 draft genome.</title>
        <authorList>
            <person name="Zhang K."/>
        </authorList>
    </citation>
    <scope>NUCLEOTIDE SEQUENCE [LARGE SCALE GENOMIC DNA]</scope>
    <source>
        <strain evidence="1 2">YIM 132180</strain>
    </source>
</reference>
<name>A0A7V7PPW4_9HYPH</name>
<keyword evidence="2" id="KW-1185">Reference proteome</keyword>
<dbReference type="AlphaFoldDB" id="A0A7V7PPW4"/>
<accession>A0A7V7PPW4</accession>
<gene>
    <name evidence="1" type="ORF">F6X38_09700</name>
</gene>
<protein>
    <submittedName>
        <fullName evidence="1">Uncharacterized protein</fullName>
    </submittedName>
</protein>
<dbReference type="Proteomes" id="UP000432089">
    <property type="component" value="Unassembled WGS sequence"/>
</dbReference>
<comment type="caution">
    <text evidence="1">The sequence shown here is derived from an EMBL/GenBank/DDBJ whole genome shotgun (WGS) entry which is preliminary data.</text>
</comment>
<dbReference type="RefSeq" id="WP_150969529.1">
    <property type="nucleotide sequence ID" value="NZ_VZDO01000006.1"/>
</dbReference>
<sequence>MLSHIMQEPRVFRVGRPLYLGDDILLPAGEYVGWEQWVEMPADRRGPRSTKRRSLIELCAADIRRFGGDVSVLTEALTFDLTGHVQKGVVR</sequence>
<proteinExistence type="predicted"/>
<evidence type="ECO:0000313" key="1">
    <source>
        <dbReference type="EMBL" id="KAB0680074.1"/>
    </source>
</evidence>
<evidence type="ECO:0000313" key="2">
    <source>
        <dbReference type="Proteomes" id="UP000432089"/>
    </source>
</evidence>
<organism evidence="1 2">
    <name type="scientific">Plantimonas leprariae</name>
    <dbReference type="NCBI Taxonomy" id="2615207"/>
    <lineage>
        <taxon>Bacteria</taxon>
        <taxon>Pseudomonadati</taxon>
        <taxon>Pseudomonadota</taxon>
        <taxon>Alphaproteobacteria</taxon>
        <taxon>Hyphomicrobiales</taxon>
        <taxon>Aurantimonadaceae</taxon>
        <taxon>Plantimonas</taxon>
    </lineage>
</organism>